<evidence type="ECO:0000313" key="5">
    <source>
        <dbReference type="WBParaSite" id="PSAMB.scaffold10172size4292.g33106.t1"/>
    </source>
</evidence>
<dbReference type="AlphaFoldDB" id="A0A914UIN1"/>
<name>A0A914UIN1_9BILA</name>
<dbReference type="InterPro" id="IPR035969">
    <property type="entry name" value="Rab-GAP_TBC_sf"/>
</dbReference>
<dbReference type="GO" id="GO:0005096">
    <property type="term" value="F:GTPase activator activity"/>
    <property type="evidence" value="ECO:0007669"/>
    <property type="project" value="UniProtKB-KW"/>
</dbReference>
<dbReference type="SUPFAM" id="SSF47923">
    <property type="entry name" value="Ypt/Rab-GAP domain of gyp1p"/>
    <property type="match status" value="1"/>
</dbReference>
<keyword evidence="2" id="KW-0812">Transmembrane</keyword>
<dbReference type="GO" id="GO:0006888">
    <property type="term" value="P:endoplasmic reticulum to Golgi vesicle-mediated transport"/>
    <property type="evidence" value="ECO:0007669"/>
    <property type="project" value="TreeGrafter"/>
</dbReference>
<dbReference type="Gene3D" id="1.10.472.80">
    <property type="entry name" value="Ypt/Rab-GAP domain of gyp1p, domain 3"/>
    <property type="match status" value="1"/>
</dbReference>
<evidence type="ECO:0000256" key="2">
    <source>
        <dbReference type="SAM" id="Phobius"/>
    </source>
</evidence>
<dbReference type="PANTHER" id="PTHR20913:SF7">
    <property type="entry name" value="RE60063P"/>
    <property type="match status" value="1"/>
</dbReference>
<keyword evidence="2" id="KW-1133">Transmembrane helix</keyword>
<dbReference type="Pfam" id="PF00566">
    <property type="entry name" value="RabGAP-TBC"/>
    <property type="match status" value="1"/>
</dbReference>
<sequence length="232" mass="26725">MLLVLGRPAALRMSTQLAASASFRRYLTEPLEQSAIKDIELVYVILANTDTDLEYYMRRAELGQLFALSWLLTWFAHSIDKYDSVVRLYDFFLASHSLMPVYLSAALVLYRSSEILDKCECDMAQIHSLLSKLPRQMPLEALIADAQDLYLQFPPSRLRGDLLRAYEEQVVLDRRLDRQKPSALLRMGGRRPPPGVNRHAFQMIFWAGTASAAAWYFLSNYGVREMSWMQFT</sequence>
<protein>
    <submittedName>
        <fullName evidence="5">Rab-GAP TBC domain-containing protein</fullName>
    </submittedName>
</protein>
<organism evidence="4 5">
    <name type="scientific">Plectus sambesii</name>
    <dbReference type="NCBI Taxonomy" id="2011161"/>
    <lineage>
        <taxon>Eukaryota</taxon>
        <taxon>Metazoa</taxon>
        <taxon>Ecdysozoa</taxon>
        <taxon>Nematoda</taxon>
        <taxon>Chromadorea</taxon>
        <taxon>Plectida</taxon>
        <taxon>Plectina</taxon>
        <taxon>Plectoidea</taxon>
        <taxon>Plectidae</taxon>
        <taxon>Plectus</taxon>
    </lineage>
</organism>
<dbReference type="GO" id="GO:0005789">
    <property type="term" value="C:endoplasmic reticulum membrane"/>
    <property type="evidence" value="ECO:0007669"/>
    <property type="project" value="TreeGrafter"/>
</dbReference>
<dbReference type="InterPro" id="IPR045913">
    <property type="entry name" value="TBC20/Gyp8-like"/>
</dbReference>
<keyword evidence="4" id="KW-1185">Reference proteome</keyword>
<dbReference type="WBParaSite" id="PSAMB.scaffold10172size4292.g33106.t1">
    <property type="protein sequence ID" value="PSAMB.scaffold10172size4292.g33106.t1"/>
    <property type="gene ID" value="PSAMB.scaffold10172size4292.g33106"/>
</dbReference>
<evidence type="ECO:0000313" key="4">
    <source>
        <dbReference type="Proteomes" id="UP000887566"/>
    </source>
</evidence>
<feature type="transmembrane region" description="Helical" evidence="2">
    <location>
        <begin position="200"/>
        <end position="218"/>
    </location>
</feature>
<reference evidence="5" key="1">
    <citation type="submission" date="2022-11" db="UniProtKB">
        <authorList>
            <consortium name="WormBaseParasite"/>
        </authorList>
    </citation>
    <scope>IDENTIFICATION</scope>
</reference>
<dbReference type="InterPro" id="IPR000195">
    <property type="entry name" value="Rab-GAP-TBC_dom"/>
</dbReference>
<evidence type="ECO:0000256" key="1">
    <source>
        <dbReference type="ARBA" id="ARBA00022468"/>
    </source>
</evidence>
<dbReference type="PROSITE" id="PS50086">
    <property type="entry name" value="TBC_RABGAP"/>
    <property type="match status" value="1"/>
</dbReference>
<feature type="domain" description="Rab-GAP TBC" evidence="3">
    <location>
        <begin position="1"/>
        <end position="96"/>
    </location>
</feature>
<evidence type="ECO:0000259" key="3">
    <source>
        <dbReference type="PROSITE" id="PS50086"/>
    </source>
</evidence>
<accession>A0A914UIN1</accession>
<keyword evidence="2" id="KW-0472">Membrane</keyword>
<dbReference type="PANTHER" id="PTHR20913">
    <property type="entry name" value="TBC1 DOMAIN FAMILY MEMBER 20/GTPASE"/>
    <property type="match status" value="1"/>
</dbReference>
<dbReference type="Proteomes" id="UP000887566">
    <property type="component" value="Unplaced"/>
</dbReference>
<proteinExistence type="predicted"/>
<keyword evidence="1" id="KW-0343">GTPase activation</keyword>